<dbReference type="GO" id="GO:0004674">
    <property type="term" value="F:protein serine/threonine kinase activity"/>
    <property type="evidence" value="ECO:0007669"/>
    <property type="project" value="UniProtKB-EC"/>
</dbReference>
<dbReference type="CDD" id="cd14014">
    <property type="entry name" value="STKc_PknB_like"/>
    <property type="match status" value="1"/>
</dbReference>
<evidence type="ECO:0000256" key="8">
    <source>
        <dbReference type="SAM" id="Phobius"/>
    </source>
</evidence>
<dbReference type="Pfam" id="PF00069">
    <property type="entry name" value="Pkinase"/>
    <property type="match status" value="1"/>
</dbReference>
<dbReference type="Proteomes" id="UP001596548">
    <property type="component" value="Unassembled WGS sequence"/>
</dbReference>
<evidence type="ECO:0000256" key="1">
    <source>
        <dbReference type="ARBA" id="ARBA00012513"/>
    </source>
</evidence>
<organism evidence="10 11">
    <name type="scientific">Paractinoplanes rhizophilus</name>
    <dbReference type="NCBI Taxonomy" id="1416877"/>
    <lineage>
        <taxon>Bacteria</taxon>
        <taxon>Bacillati</taxon>
        <taxon>Actinomycetota</taxon>
        <taxon>Actinomycetes</taxon>
        <taxon>Micromonosporales</taxon>
        <taxon>Micromonosporaceae</taxon>
        <taxon>Paractinoplanes</taxon>
    </lineage>
</organism>
<reference evidence="11" key="1">
    <citation type="journal article" date="2019" name="Int. J. Syst. Evol. Microbiol.">
        <title>The Global Catalogue of Microorganisms (GCM) 10K type strain sequencing project: providing services to taxonomists for standard genome sequencing and annotation.</title>
        <authorList>
            <consortium name="The Broad Institute Genomics Platform"/>
            <consortium name="The Broad Institute Genome Sequencing Center for Infectious Disease"/>
            <person name="Wu L."/>
            <person name="Ma J."/>
        </authorList>
    </citation>
    <scope>NUCLEOTIDE SEQUENCE [LARGE SCALE GENOMIC DNA]</scope>
    <source>
        <strain evidence="11">XZYJT-10</strain>
    </source>
</reference>
<dbReference type="InterPro" id="IPR011009">
    <property type="entry name" value="Kinase-like_dom_sf"/>
</dbReference>
<dbReference type="PROSITE" id="PS00108">
    <property type="entry name" value="PROTEIN_KINASE_ST"/>
    <property type="match status" value="1"/>
</dbReference>
<dbReference type="Gene3D" id="3.30.200.20">
    <property type="entry name" value="Phosphorylase Kinase, domain 1"/>
    <property type="match status" value="1"/>
</dbReference>
<keyword evidence="3 10" id="KW-0808">Transferase</keyword>
<dbReference type="EC" id="2.7.11.1" evidence="1"/>
<keyword evidence="8" id="KW-0472">Membrane</keyword>
<keyword evidence="2" id="KW-0723">Serine/threonine-protein kinase</keyword>
<evidence type="ECO:0000313" key="10">
    <source>
        <dbReference type="EMBL" id="MFC7278826.1"/>
    </source>
</evidence>
<dbReference type="EMBL" id="JBHTBJ010000038">
    <property type="protein sequence ID" value="MFC7278826.1"/>
    <property type="molecule type" value="Genomic_DNA"/>
</dbReference>
<feature type="domain" description="Protein kinase" evidence="9">
    <location>
        <begin position="13"/>
        <end position="273"/>
    </location>
</feature>
<dbReference type="Gene3D" id="1.10.510.10">
    <property type="entry name" value="Transferase(Phosphotransferase) domain 1"/>
    <property type="match status" value="1"/>
</dbReference>
<evidence type="ECO:0000256" key="3">
    <source>
        <dbReference type="ARBA" id="ARBA00022679"/>
    </source>
</evidence>
<sequence>MVTTVGQLVAGRYRLVQPLAAGGMGGVWLACDELDRDDPVAIKRCEIPAGLTPDEQDLFRVWTVREARAFALVGHPNVVRTLDVVPGDDAPWIVMEYVPSRSLQAVLDESGPLPPARVAGIGLAVLEALLAVRRAGLLHLDVKPSNVLIADDGRVVLTDFGPAVTTEGVRALAGAGIVLGSPKYLAPERLYDGVALPESDLWSLGATLYHAVEGLPPYVRDTTAATLLAITEGPPDPPRRAGALAPVIEGLLRLDPAARLAPPQVAEGLRAVLKQPAQKAASASSPDPAAEPLAALPPAALPPDVLPPAAAPPAAAPGPRLAVIVAAVAVLIVLAALFLMTGRDDEPASLPPPAAVGLPELPAGFAWSTTSPLFRVALPRGWPEAAELPGGGLRAGDGRLRVEIRAEPPPGNVVAAFTAAEARIRLPGYRRIRIEQPPDAPGVVVWEFTYLPSSGGAVRVTRWAVQAADGRRMFVLDMRSPADSWATDVSIFDQVLRSFEPVSGG</sequence>
<evidence type="ECO:0000313" key="11">
    <source>
        <dbReference type="Proteomes" id="UP001596548"/>
    </source>
</evidence>
<accession>A0ABW2I1U6</accession>
<keyword evidence="5 10" id="KW-0418">Kinase</keyword>
<evidence type="ECO:0000256" key="5">
    <source>
        <dbReference type="ARBA" id="ARBA00022777"/>
    </source>
</evidence>
<dbReference type="SUPFAM" id="SSF56112">
    <property type="entry name" value="Protein kinase-like (PK-like)"/>
    <property type="match status" value="1"/>
</dbReference>
<evidence type="ECO:0000256" key="7">
    <source>
        <dbReference type="SAM" id="MobiDB-lite"/>
    </source>
</evidence>
<dbReference type="RefSeq" id="WP_378975938.1">
    <property type="nucleotide sequence ID" value="NZ_JBHTBJ010000038.1"/>
</dbReference>
<keyword evidence="8" id="KW-0812">Transmembrane</keyword>
<evidence type="ECO:0000256" key="4">
    <source>
        <dbReference type="ARBA" id="ARBA00022741"/>
    </source>
</evidence>
<dbReference type="InterPro" id="IPR008271">
    <property type="entry name" value="Ser/Thr_kinase_AS"/>
</dbReference>
<dbReference type="InterPro" id="IPR000719">
    <property type="entry name" value="Prot_kinase_dom"/>
</dbReference>
<gene>
    <name evidence="10" type="ORF">ACFQS1_33090</name>
</gene>
<feature type="region of interest" description="Disordered" evidence="7">
    <location>
        <begin position="277"/>
        <end position="296"/>
    </location>
</feature>
<evidence type="ECO:0000256" key="6">
    <source>
        <dbReference type="ARBA" id="ARBA00022840"/>
    </source>
</evidence>
<comment type="caution">
    <text evidence="10">The sequence shown here is derived from an EMBL/GenBank/DDBJ whole genome shotgun (WGS) entry which is preliminary data.</text>
</comment>
<dbReference type="SMART" id="SM00220">
    <property type="entry name" value="S_TKc"/>
    <property type="match status" value="1"/>
</dbReference>
<dbReference type="PANTHER" id="PTHR43289">
    <property type="entry name" value="MITOGEN-ACTIVATED PROTEIN KINASE KINASE KINASE 20-RELATED"/>
    <property type="match status" value="1"/>
</dbReference>
<keyword evidence="6" id="KW-0067">ATP-binding</keyword>
<keyword evidence="4" id="KW-0547">Nucleotide-binding</keyword>
<dbReference type="PROSITE" id="PS50011">
    <property type="entry name" value="PROTEIN_KINASE_DOM"/>
    <property type="match status" value="1"/>
</dbReference>
<evidence type="ECO:0000256" key="2">
    <source>
        <dbReference type="ARBA" id="ARBA00022527"/>
    </source>
</evidence>
<name>A0ABW2I1U6_9ACTN</name>
<keyword evidence="11" id="KW-1185">Reference proteome</keyword>
<evidence type="ECO:0000259" key="9">
    <source>
        <dbReference type="PROSITE" id="PS50011"/>
    </source>
</evidence>
<keyword evidence="8" id="KW-1133">Transmembrane helix</keyword>
<proteinExistence type="predicted"/>
<feature type="transmembrane region" description="Helical" evidence="8">
    <location>
        <begin position="321"/>
        <end position="340"/>
    </location>
</feature>
<dbReference type="PANTHER" id="PTHR43289:SF6">
    <property type="entry name" value="SERINE_THREONINE-PROTEIN KINASE NEKL-3"/>
    <property type="match status" value="1"/>
</dbReference>
<protein>
    <recommendedName>
        <fullName evidence="1">non-specific serine/threonine protein kinase</fullName>
        <ecNumber evidence="1">2.7.11.1</ecNumber>
    </recommendedName>
</protein>